<evidence type="ECO:0000256" key="3">
    <source>
        <dbReference type="ARBA" id="ARBA00022475"/>
    </source>
</evidence>
<dbReference type="SUPFAM" id="SSF90123">
    <property type="entry name" value="ABC transporter transmembrane region"/>
    <property type="match status" value="1"/>
</dbReference>
<keyword evidence="13" id="KW-1185">Reference proteome</keyword>
<dbReference type="FunFam" id="3.40.50.300:FF:000221">
    <property type="entry name" value="Multidrug ABC transporter ATP-binding protein"/>
    <property type="match status" value="1"/>
</dbReference>
<evidence type="ECO:0000259" key="11">
    <source>
        <dbReference type="PROSITE" id="PS50929"/>
    </source>
</evidence>
<keyword evidence="6 12" id="KW-0067">ATP-binding</keyword>
<feature type="transmembrane region" description="Helical" evidence="9">
    <location>
        <begin position="183"/>
        <end position="202"/>
    </location>
</feature>
<dbReference type="AlphaFoldDB" id="A0A1H9NVA7"/>
<reference evidence="13" key="1">
    <citation type="submission" date="2016-10" db="EMBL/GenBank/DDBJ databases">
        <authorList>
            <person name="Varghese N."/>
            <person name="Submissions S."/>
        </authorList>
    </citation>
    <scope>NUCLEOTIDE SEQUENCE [LARGE SCALE GENOMIC DNA]</scope>
    <source>
        <strain evidence="13">DSM 24740</strain>
    </source>
</reference>
<keyword evidence="5" id="KW-0547">Nucleotide-binding</keyword>
<evidence type="ECO:0000256" key="4">
    <source>
        <dbReference type="ARBA" id="ARBA00022692"/>
    </source>
</evidence>
<dbReference type="Pfam" id="PF00005">
    <property type="entry name" value="ABC_tran"/>
    <property type="match status" value="1"/>
</dbReference>
<comment type="subcellular location">
    <subcellularLocation>
        <location evidence="1">Cell membrane</location>
        <topology evidence="1">Multi-pass membrane protein</topology>
    </subcellularLocation>
</comment>
<keyword evidence="2" id="KW-0813">Transport</keyword>
<feature type="transmembrane region" description="Helical" evidence="9">
    <location>
        <begin position="155"/>
        <end position="177"/>
    </location>
</feature>
<dbReference type="InterPro" id="IPR027417">
    <property type="entry name" value="P-loop_NTPase"/>
</dbReference>
<evidence type="ECO:0000256" key="9">
    <source>
        <dbReference type="SAM" id="Phobius"/>
    </source>
</evidence>
<evidence type="ECO:0000313" key="12">
    <source>
        <dbReference type="EMBL" id="SER39838.1"/>
    </source>
</evidence>
<dbReference type="InterPro" id="IPR011527">
    <property type="entry name" value="ABC1_TM_dom"/>
</dbReference>
<feature type="domain" description="ABC transmembrane type-1" evidence="11">
    <location>
        <begin position="45"/>
        <end position="329"/>
    </location>
</feature>
<dbReference type="Gene3D" id="1.20.1560.10">
    <property type="entry name" value="ABC transporter type 1, transmembrane domain"/>
    <property type="match status" value="1"/>
</dbReference>
<evidence type="ECO:0000256" key="8">
    <source>
        <dbReference type="ARBA" id="ARBA00023136"/>
    </source>
</evidence>
<evidence type="ECO:0000256" key="7">
    <source>
        <dbReference type="ARBA" id="ARBA00022989"/>
    </source>
</evidence>
<dbReference type="STRING" id="478744.SAMN05444359_1402"/>
<keyword evidence="7 9" id="KW-1133">Transmembrane helix</keyword>
<dbReference type="Gene3D" id="3.40.50.300">
    <property type="entry name" value="P-loop containing nucleotide triphosphate hydrolases"/>
    <property type="match status" value="1"/>
</dbReference>
<evidence type="ECO:0000256" key="6">
    <source>
        <dbReference type="ARBA" id="ARBA00022840"/>
    </source>
</evidence>
<evidence type="ECO:0000259" key="10">
    <source>
        <dbReference type="PROSITE" id="PS50893"/>
    </source>
</evidence>
<dbReference type="InterPro" id="IPR003593">
    <property type="entry name" value="AAA+_ATPase"/>
</dbReference>
<name>A0A1H9NVA7_9BACT</name>
<dbReference type="PANTHER" id="PTHR43394:SF1">
    <property type="entry name" value="ATP-BINDING CASSETTE SUB-FAMILY B MEMBER 10, MITOCHONDRIAL"/>
    <property type="match status" value="1"/>
</dbReference>
<dbReference type="PROSITE" id="PS50893">
    <property type="entry name" value="ABC_TRANSPORTER_2"/>
    <property type="match status" value="1"/>
</dbReference>
<dbReference type="OrthoDB" id="9769115at2"/>
<dbReference type="InterPro" id="IPR003439">
    <property type="entry name" value="ABC_transporter-like_ATP-bd"/>
</dbReference>
<dbReference type="InterPro" id="IPR039421">
    <property type="entry name" value="Type_1_exporter"/>
</dbReference>
<dbReference type="InterPro" id="IPR017871">
    <property type="entry name" value="ABC_transporter-like_CS"/>
</dbReference>
<sequence length="610" mass="68825">MAKSRAKRAKEEKKGWRDQLAALKNVPLFLQLIWRTSPQLTLTNVVLRILQAALPTAILYVGKLIIDEVLLLLEGSGDTTFLWQMVALEFGLALASDLLSRGISLVDGLLTDLISNTTSVEIMRHAATLDLYQFEDADFYDKLERARQSTSRRSILLSQLLAQFQSLITLLVLGVSVIAFNPWLILLLVLAVLPSFIQENYFNQQKYSLTRSWTPERRELDYLRFIGASDVTAKEVKIFGLANFITDRFEELSMKYYYLNRNLSIRRAGWGAFFGGISSLTYYGAYVLIILQTINGQISVGTLTFLAGAFRRMQQGLQTILSRVATIGENALYLQDLFDFLKIRPGIADRSDAIPFPAKIKKGWVFENVSFRYPGAEKFAIEDLSFELPAGTKLALVGENGAGKTTLVKLLARLYEPTSGRILLDGRDLKEYRLAELRDNVGVIFQDFFRYQLTARENIAVGRIEELEEAARIEESAVKSLAAEVIDGLPEKYDQLLGRRFAGAMDLSGGQWQKIALARAYMRDAQLLILDEPTSALDARAEYEVFQRFTELISGKSAVLISHRFSTVRMADVILFLEFGKRLEMGSHEELIELGGRYAELFNLQARGYQ</sequence>
<dbReference type="GO" id="GO:0016887">
    <property type="term" value="F:ATP hydrolysis activity"/>
    <property type="evidence" value="ECO:0007669"/>
    <property type="project" value="InterPro"/>
</dbReference>
<dbReference type="RefSeq" id="WP_090173262.1">
    <property type="nucleotide sequence ID" value="NZ_FOFB01000040.1"/>
</dbReference>
<protein>
    <submittedName>
        <fullName evidence="12">ATP-binding cassette, subfamily B</fullName>
    </submittedName>
</protein>
<keyword evidence="4 9" id="KW-0812">Transmembrane</keyword>
<evidence type="ECO:0000313" key="13">
    <source>
        <dbReference type="Proteomes" id="UP000199021"/>
    </source>
</evidence>
<accession>A0A1H9NVA7</accession>
<dbReference type="PANTHER" id="PTHR43394">
    <property type="entry name" value="ATP-DEPENDENT PERMEASE MDL1, MITOCHONDRIAL"/>
    <property type="match status" value="1"/>
</dbReference>
<dbReference type="Proteomes" id="UP000199021">
    <property type="component" value="Unassembled WGS sequence"/>
</dbReference>
<organism evidence="12 13">
    <name type="scientific">Neolewinella agarilytica</name>
    <dbReference type="NCBI Taxonomy" id="478744"/>
    <lineage>
        <taxon>Bacteria</taxon>
        <taxon>Pseudomonadati</taxon>
        <taxon>Bacteroidota</taxon>
        <taxon>Saprospiria</taxon>
        <taxon>Saprospirales</taxon>
        <taxon>Lewinellaceae</taxon>
        <taxon>Neolewinella</taxon>
    </lineage>
</organism>
<dbReference type="SMART" id="SM00382">
    <property type="entry name" value="AAA"/>
    <property type="match status" value="1"/>
</dbReference>
<dbReference type="PROSITE" id="PS00211">
    <property type="entry name" value="ABC_TRANSPORTER_1"/>
    <property type="match status" value="1"/>
</dbReference>
<dbReference type="SUPFAM" id="SSF52540">
    <property type="entry name" value="P-loop containing nucleoside triphosphate hydrolases"/>
    <property type="match status" value="1"/>
</dbReference>
<gene>
    <name evidence="12" type="ORF">SAMN05444359_1402</name>
</gene>
<dbReference type="InParanoid" id="A0A1H9NVA7"/>
<evidence type="ECO:0000256" key="5">
    <source>
        <dbReference type="ARBA" id="ARBA00022741"/>
    </source>
</evidence>
<dbReference type="PROSITE" id="PS50929">
    <property type="entry name" value="ABC_TM1F"/>
    <property type="match status" value="1"/>
</dbReference>
<dbReference type="EMBL" id="FOFB01000040">
    <property type="protein sequence ID" value="SER39838.1"/>
    <property type="molecule type" value="Genomic_DNA"/>
</dbReference>
<dbReference type="InterPro" id="IPR036640">
    <property type="entry name" value="ABC1_TM_sf"/>
</dbReference>
<evidence type="ECO:0000256" key="1">
    <source>
        <dbReference type="ARBA" id="ARBA00004651"/>
    </source>
</evidence>
<feature type="transmembrane region" description="Helical" evidence="9">
    <location>
        <begin position="270"/>
        <end position="291"/>
    </location>
</feature>
<keyword evidence="3" id="KW-1003">Cell membrane</keyword>
<evidence type="ECO:0000256" key="2">
    <source>
        <dbReference type="ARBA" id="ARBA00022448"/>
    </source>
</evidence>
<keyword evidence="8 9" id="KW-0472">Membrane</keyword>
<dbReference type="GO" id="GO:0005886">
    <property type="term" value="C:plasma membrane"/>
    <property type="evidence" value="ECO:0007669"/>
    <property type="project" value="UniProtKB-SubCell"/>
</dbReference>
<proteinExistence type="predicted"/>
<dbReference type="GO" id="GO:0015421">
    <property type="term" value="F:ABC-type oligopeptide transporter activity"/>
    <property type="evidence" value="ECO:0007669"/>
    <property type="project" value="TreeGrafter"/>
</dbReference>
<dbReference type="GO" id="GO:0005524">
    <property type="term" value="F:ATP binding"/>
    <property type="evidence" value="ECO:0007669"/>
    <property type="project" value="UniProtKB-KW"/>
</dbReference>
<feature type="domain" description="ABC transporter" evidence="10">
    <location>
        <begin position="364"/>
        <end position="604"/>
    </location>
</feature>